<dbReference type="EMBL" id="JAAGRR010000062">
    <property type="protein sequence ID" value="NDY42509.1"/>
    <property type="molecule type" value="Genomic_DNA"/>
</dbReference>
<gene>
    <name evidence="1" type="ORF">G3N55_06595</name>
</gene>
<keyword evidence="2" id="KW-1185">Reference proteome</keyword>
<organism evidence="1 2">
    <name type="scientific">Dissulfurirhabdus thermomarina</name>
    <dbReference type="NCBI Taxonomy" id="1765737"/>
    <lineage>
        <taxon>Bacteria</taxon>
        <taxon>Deltaproteobacteria</taxon>
        <taxon>Dissulfurirhabdaceae</taxon>
        <taxon>Dissulfurirhabdus</taxon>
    </lineage>
</organism>
<comment type="caution">
    <text evidence="1">The sequence shown here is derived from an EMBL/GenBank/DDBJ whole genome shotgun (WGS) entry which is preliminary data.</text>
</comment>
<evidence type="ECO:0000313" key="1">
    <source>
        <dbReference type="EMBL" id="NDY42509.1"/>
    </source>
</evidence>
<name>A0A6N9TMZ3_DISTH</name>
<dbReference type="Proteomes" id="UP000469346">
    <property type="component" value="Unassembled WGS sequence"/>
</dbReference>
<evidence type="ECO:0000313" key="2">
    <source>
        <dbReference type="Proteomes" id="UP000469346"/>
    </source>
</evidence>
<proteinExistence type="predicted"/>
<protein>
    <submittedName>
        <fullName evidence="1">Uncharacterized protein</fullName>
    </submittedName>
</protein>
<reference evidence="1 2" key="1">
    <citation type="submission" date="2020-02" db="EMBL/GenBank/DDBJ databases">
        <title>Comparative genomics of sulfur disproportionating microorganisms.</title>
        <authorList>
            <person name="Ward L.M."/>
            <person name="Bertran E."/>
            <person name="Johnston D.T."/>
        </authorList>
    </citation>
    <scope>NUCLEOTIDE SEQUENCE [LARGE SCALE GENOMIC DNA]</scope>
    <source>
        <strain evidence="1 2">DSM 100025</strain>
    </source>
</reference>
<sequence>MKDSTYVREECLRQTVEIAKAYAQSGENKHGPMTEFLDAVYRKLIELREDLDRETPGPDRA</sequence>
<dbReference type="AlphaFoldDB" id="A0A6N9TMZ3"/>
<accession>A0A6N9TMZ3</accession>
<dbReference type="RefSeq" id="WP_163298647.1">
    <property type="nucleotide sequence ID" value="NZ_JAAGRR010000062.1"/>
</dbReference>